<dbReference type="Pfam" id="PF24346">
    <property type="entry name" value="DUF7507"/>
    <property type="match status" value="2"/>
</dbReference>
<dbReference type="EMBL" id="JAATOP010000001">
    <property type="protein sequence ID" value="NIY70829.1"/>
    <property type="molecule type" value="Genomic_DNA"/>
</dbReference>
<feature type="domain" description="DUF7507" evidence="2">
    <location>
        <begin position="354"/>
        <end position="455"/>
    </location>
</feature>
<evidence type="ECO:0000313" key="4">
    <source>
        <dbReference type="Proteomes" id="UP000709466"/>
    </source>
</evidence>
<dbReference type="InterPro" id="IPR051172">
    <property type="entry name" value="Chlamydia_OmcB"/>
</dbReference>
<organism evidence="3 4">
    <name type="scientific">Marivivens donghaensis</name>
    <dbReference type="NCBI Taxonomy" id="1699413"/>
    <lineage>
        <taxon>Bacteria</taxon>
        <taxon>Pseudomonadati</taxon>
        <taxon>Pseudomonadota</taxon>
        <taxon>Alphaproteobacteria</taxon>
        <taxon>Rhodobacterales</taxon>
        <taxon>Paracoccaceae</taxon>
        <taxon>Marivivens group</taxon>
        <taxon>Marivivens</taxon>
    </lineage>
</organism>
<evidence type="ECO:0000256" key="1">
    <source>
        <dbReference type="SAM" id="MobiDB-lite"/>
    </source>
</evidence>
<feature type="compositionally biased region" description="Low complexity" evidence="1">
    <location>
        <begin position="468"/>
        <end position="481"/>
    </location>
</feature>
<evidence type="ECO:0000259" key="2">
    <source>
        <dbReference type="Pfam" id="PF24346"/>
    </source>
</evidence>
<comment type="caution">
    <text evidence="3">The sequence shown here is derived from an EMBL/GenBank/DDBJ whole genome shotgun (WGS) entry which is preliminary data.</text>
</comment>
<dbReference type="Proteomes" id="UP000709466">
    <property type="component" value="Unassembled WGS sequence"/>
</dbReference>
<dbReference type="InterPro" id="IPR047589">
    <property type="entry name" value="DUF11_rpt"/>
</dbReference>
<reference evidence="3 4" key="1">
    <citation type="submission" date="2020-03" db="EMBL/GenBank/DDBJ databases">
        <title>Bacterial isolates of synthetic phycosphere.</title>
        <authorList>
            <person name="Fu H."/>
            <person name="Moran M.A."/>
        </authorList>
    </citation>
    <scope>NUCLEOTIDE SEQUENCE [LARGE SCALE GENOMIC DNA]</scope>
    <source>
        <strain evidence="3 4">HF1</strain>
    </source>
</reference>
<keyword evidence="4" id="KW-1185">Reference proteome</keyword>
<accession>A0ABX0VSH6</accession>
<proteinExistence type="predicted"/>
<protein>
    <submittedName>
        <fullName evidence="3">DUF11 domain-containing protein</fullName>
    </submittedName>
</protein>
<evidence type="ECO:0000313" key="3">
    <source>
        <dbReference type="EMBL" id="NIY70829.1"/>
    </source>
</evidence>
<feature type="domain" description="DUF7507" evidence="2">
    <location>
        <begin position="188"/>
        <end position="288"/>
    </location>
</feature>
<dbReference type="InterPro" id="IPR055354">
    <property type="entry name" value="DUF7507"/>
</dbReference>
<feature type="region of interest" description="Disordered" evidence="1">
    <location>
        <begin position="461"/>
        <end position="481"/>
    </location>
</feature>
<dbReference type="PANTHER" id="PTHR34819:SF3">
    <property type="entry name" value="CELL SURFACE PROTEIN"/>
    <property type="match status" value="1"/>
</dbReference>
<gene>
    <name evidence="3" type="ORF">HCZ30_00095</name>
</gene>
<dbReference type="NCBIfam" id="TIGR01451">
    <property type="entry name" value="B_ant_repeat"/>
    <property type="match status" value="2"/>
</dbReference>
<name>A0ABX0VSH6_9RHOB</name>
<sequence length="501" mass="51863">MSWKVKDGGALQIFGFPPDSSQPTYQDITLTIPGGGTYSLVGSSSYGVVKTSTTLANLDIVDGQSSVSGSNDPVNLADLNDYLDDVRASRPFGPITTDSDNIIGVGEAWVYTASYTLVSGDLLTGQVDNIAEVSATSSLGTAITVQSSATGNTTSTGSVTSTTFASLSSLFISKTAALDTEVVGGANDTTVDVGDQITYTVTVSNTGNTVLSNVVVSDTLSRVAADNTATTVVSTATTPALLGTATDNDGTTSGATMNPNEQWVYTYTYTLTQDDIDAGCMSNLASVTDGSLYIESMTAGNTDTSVLTGAAPSGSPTVTSLPQSPEMLVKKVTDLTVSGATYLTGNNSDIVDQDASGTVSVGDRVYFTITVKNTGNVTLSSVSLADTLTTNEAAPTTLSMTSGPTLTADTGTTGDGNLAVGDLWTYSGYYALTQSDIDLGVGIKNLATFTATPPIAPRWLQARRRPSPQRTSSLRTTSTRAACRTPRRLRALLRADRLWTT</sequence>
<dbReference type="PANTHER" id="PTHR34819">
    <property type="entry name" value="LARGE CYSTEINE-RICH PERIPLASMIC PROTEIN OMCB"/>
    <property type="match status" value="1"/>
</dbReference>